<dbReference type="SUPFAM" id="SSF160387">
    <property type="entry name" value="NosL/MerB-like"/>
    <property type="match status" value="1"/>
</dbReference>
<name>A0A935UF41_9PROT</name>
<dbReference type="PANTHER" id="PTHR41247">
    <property type="entry name" value="HTH-TYPE TRANSCRIPTIONAL REPRESSOR YCNK"/>
    <property type="match status" value="1"/>
</dbReference>
<sequence length="166" mass="18335">MMRRRKLLLTLAALTLGAAGGVFAAPDKLPKPSDRDLCPVCGMLVAKYPNWLAIVVYKDGHAHFFDGAKDLFKYLGNVPRYAPGHQLADMAGIWVTEFYGLTRIDARQAFYVVGSDTLGPMGHEFVPLASRADAEDFLKDHKGRRIIHFSQATPELAARLDKGSFD</sequence>
<reference evidence="2 3" key="1">
    <citation type="submission" date="2020-10" db="EMBL/GenBank/DDBJ databases">
        <title>Connecting structure to function with the recovery of over 1000 high-quality activated sludge metagenome-assembled genomes encoding full-length rRNA genes using long-read sequencing.</title>
        <authorList>
            <person name="Singleton C.M."/>
            <person name="Petriglieri F."/>
            <person name="Kristensen J.M."/>
            <person name="Kirkegaard R.H."/>
            <person name="Michaelsen T.Y."/>
            <person name="Andersen M.H."/>
            <person name="Karst S.M."/>
            <person name="Dueholm M.S."/>
            <person name="Nielsen P.H."/>
            <person name="Albertsen M."/>
        </authorList>
    </citation>
    <scope>NUCLEOTIDE SEQUENCE [LARGE SCALE GENOMIC DNA]</scope>
    <source>
        <strain evidence="2">EsbW_18-Q3-R4-48_BATAC.285</strain>
    </source>
</reference>
<comment type="caution">
    <text evidence="2">The sequence shown here is derived from an EMBL/GenBank/DDBJ whole genome shotgun (WGS) entry which is preliminary data.</text>
</comment>
<dbReference type="EMBL" id="JADJMH010000002">
    <property type="protein sequence ID" value="MBK7674227.1"/>
    <property type="molecule type" value="Genomic_DNA"/>
</dbReference>
<protein>
    <submittedName>
        <fullName evidence="2">Nitrous oxide reductase accessory protein NosL</fullName>
    </submittedName>
</protein>
<evidence type="ECO:0000313" key="3">
    <source>
        <dbReference type="Proteomes" id="UP000697998"/>
    </source>
</evidence>
<evidence type="ECO:0000256" key="1">
    <source>
        <dbReference type="SAM" id="SignalP"/>
    </source>
</evidence>
<feature type="signal peptide" evidence="1">
    <location>
        <begin position="1"/>
        <end position="24"/>
    </location>
</feature>
<dbReference type="Proteomes" id="UP000697998">
    <property type="component" value="Unassembled WGS sequence"/>
</dbReference>
<feature type="chain" id="PRO_5037773660" evidence="1">
    <location>
        <begin position="25"/>
        <end position="166"/>
    </location>
</feature>
<gene>
    <name evidence="2" type="ORF">IPJ27_05370</name>
</gene>
<dbReference type="Pfam" id="PF05573">
    <property type="entry name" value="NosL"/>
    <property type="match status" value="1"/>
</dbReference>
<dbReference type="Gene3D" id="3.30.70.2050">
    <property type="match status" value="1"/>
</dbReference>
<dbReference type="PANTHER" id="PTHR41247:SF1">
    <property type="entry name" value="HTH-TYPE TRANSCRIPTIONAL REPRESSOR YCNK"/>
    <property type="match status" value="1"/>
</dbReference>
<organism evidence="2 3">
    <name type="scientific">Candidatus Accumulibacter proximus</name>
    <dbReference type="NCBI Taxonomy" id="2954385"/>
    <lineage>
        <taxon>Bacteria</taxon>
        <taxon>Pseudomonadati</taxon>
        <taxon>Pseudomonadota</taxon>
        <taxon>Betaproteobacteria</taxon>
        <taxon>Candidatus Accumulibacter</taxon>
    </lineage>
</organism>
<evidence type="ECO:0000313" key="2">
    <source>
        <dbReference type="EMBL" id="MBK7674227.1"/>
    </source>
</evidence>
<keyword evidence="1" id="KW-0732">Signal</keyword>
<dbReference type="AlphaFoldDB" id="A0A935UF41"/>
<dbReference type="InterPro" id="IPR008719">
    <property type="entry name" value="N2O_reductase_NosL"/>
</dbReference>
<proteinExistence type="predicted"/>
<accession>A0A935UF41</accession>